<protein>
    <submittedName>
        <fullName evidence="10">LETM1-like protein-domain-containing protein</fullName>
    </submittedName>
</protein>
<evidence type="ECO:0000256" key="6">
    <source>
        <dbReference type="ARBA" id="ARBA00023136"/>
    </source>
</evidence>
<sequence>MIKLAPFGLIFLVLPESIPFWVIFTPGIIPSTCVTESQVLKQRQKLEDARQRMSSNVIQASHKIGRISPEDFLSLRKFLKIAKGYHYDFDLPQINKENLGAYCRFMGLKGWGTKGMLEKRLNKHLDYLLEDDKLIAKEGVETLNAPALQQAVEERGMRSIDVNEEQLRRSLDYWIAVHLNDQESIPRGLLVFSRMFLLNANYSK</sequence>
<comment type="caution">
    <text evidence="10">The sequence shown here is derived from an EMBL/GenBank/DDBJ whole genome shotgun (WGS) entry which is preliminary data.</text>
</comment>
<reference evidence="10" key="1">
    <citation type="journal article" date="2022" name="IScience">
        <title>Evolution of zygomycete secretomes and the origins of terrestrial fungal ecologies.</title>
        <authorList>
            <person name="Chang Y."/>
            <person name="Wang Y."/>
            <person name="Mondo S."/>
            <person name="Ahrendt S."/>
            <person name="Andreopoulos W."/>
            <person name="Barry K."/>
            <person name="Beard J."/>
            <person name="Benny G.L."/>
            <person name="Blankenship S."/>
            <person name="Bonito G."/>
            <person name="Cuomo C."/>
            <person name="Desiro A."/>
            <person name="Gervers K.A."/>
            <person name="Hundley H."/>
            <person name="Kuo A."/>
            <person name="LaButti K."/>
            <person name="Lang B.F."/>
            <person name="Lipzen A."/>
            <person name="O'Donnell K."/>
            <person name="Pangilinan J."/>
            <person name="Reynolds N."/>
            <person name="Sandor L."/>
            <person name="Smith M.E."/>
            <person name="Tsang A."/>
            <person name="Grigoriev I.V."/>
            <person name="Stajich J.E."/>
            <person name="Spatafora J.W."/>
        </authorList>
    </citation>
    <scope>NUCLEOTIDE SEQUENCE</scope>
    <source>
        <strain evidence="10">RSA 2281</strain>
    </source>
</reference>
<keyword evidence="2" id="KW-0812">Transmembrane</keyword>
<evidence type="ECO:0000256" key="3">
    <source>
        <dbReference type="ARBA" id="ARBA00022792"/>
    </source>
</evidence>
<dbReference type="AlphaFoldDB" id="A0AAD5KAW0"/>
<feature type="domain" description="Letm1 RBD" evidence="9">
    <location>
        <begin position="1"/>
        <end position="204"/>
    </location>
</feature>
<keyword evidence="5 7" id="KW-0496">Mitochondrion</keyword>
<reference evidence="10" key="2">
    <citation type="submission" date="2023-02" db="EMBL/GenBank/DDBJ databases">
        <authorList>
            <consortium name="DOE Joint Genome Institute"/>
            <person name="Mondo S.J."/>
            <person name="Chang Y."/>
            <person name="Wang Y."/>
            <person name="Ahrendt S."/>
            <person name="Andreopoulos W."/>
            <person name="Barry K."/>
            <person name="Beard J."/>
            <person name="Benny G.L."/>
            <person name="Blankenship S."/>
            <person name="Bonito G."/>
            <person name="Cuomo C."/>
            <person name="Desiro A."/>
            <person name="Gervers K.A."/>
            <person name="Hundley H."/>
            <person name="Kuo A."/>
            <person name="LaButti K."/>
            <person name="Lang B.F."/>
            <person name="Lipzen A."/>
            <person name="O'Donnell K."/>
            <person name="Pangilinan J."/>
            <person name="Reynolds N."/>
            <person name="Sandor L."/>
            <person name="Smith M.W."/>
            <person name="Tsang A."/>
            <person name="Grigoriev I.V."/>
            <person name="Stajich J.E."/>
            <person name="Spatafora J.W."/>
        </authorList>
    </citation>
    <scope>NUCLEOTIDE SEQUENCE</scope>
    <source>
        <strain evidence="10">RSA 2281</strain>
    </source>
</reference>
<evidence type="ECO:0000256" key="5">
    <source>
        <dbReference type="ARBA" id="ARBA00023128"/>
    </source>
</evidence>
<comment type="subcellular location">
    <subcellularLocation>
        <location evidence="1">Mitochondrion inner membrane</location>
        <topology evidence="1">Single-pass membrane protein</topology>
    </subcellularLocation>
</comment>
<feature type="signal peptide" evidence="8">
    <location>
        <begin position="1"/>
        <end position="15"/>
    </location>
</feature>
<evidence type="ECO:0000256" key="8">
    <source>
        <dbReference type="SAM" id="SignalP"/>
    </source>
</evidence>
<evidence type="ECO:0000259" key="9">
    <source>
        <dbReference type="PROSITE" id="PS51758"/>
    </source>
</evidence>
<dbReference type="GO" id="GO:0005743">
    <property type="term" value="C:mitochondrial inner membrane"/>
    <property type="evidence" value="ECO:0007669"/>
    <property type="project" value="UniProtKB-SubCell"/>
</dbReference>
<dbReference type="Proteomes" id="UP001209540">
    <property type="component" value="Unassembled WGS sequence"/>
</dbReference>
<name>A0AAD5KAW0_9FUNG</name>
<dbReference type="GO" id="GO:0030003">
    <property type="term" value="P:intracellular monoatomic cation homeostasis"/>
    <property type="evidence" value="ECO:0007669"/>
    <property type="project" value="TreeGrafter"/>
</dbReference>
<keyword evidence="8" id="KW-0732">Signal</keyword>
<evidence type="ECO:0000256" key="2">
    <source>
        <dbReference type="ARBA" id="ARBA00022692"/>
    </source>
</evidence>
<dbReference type="EMBL" id="JAIXMP010000002">
    <property type="protein sequence ID" value="KAI9276774.1"/>
    <property type="molecule type" value="Genomic_DNA"/>
</dbReference>
<gene>
    <name evidence="10" type="ORF">BDA99DRAFT_118137</name>
</gene>
<evidence type="ECO:0000313" key="10">
    <source>
        <dbReference type="EMBL" id="KAI9276774.1"/>
    </source>
</evidence>
<feature type="chain" id="PRO_5042043920" evidence="8">
    <location>
        <begin position="16"/>
        <end position="204"/>
    </location>
</feature>
<evidence type="ECO:0000256" key="4">
    <source>
        <dbReference type="ARBA" id="ARBA00022989"/>
    </source>
</evidence>
<proteinExistence type="predicted"/>
<evidence type="ECO:0000256" key="7">
    <source>
        <dbReference type="PROSITE-ProRule" id="PRU01094"/>
    </source>
</evidence>
<keyword evidence="4" id="KW-1133">Transmembrane helix</keyword>
<dbReference type="InterPro" id="IPR033122">
    <property type="entry name" value="LETM1-like_RBD"/>
</dbReference>
<keyword evidence="6" id="KW-0472">Membrane</keyword>
<dbReference type="Pfam" id="PF07766">
    <property type="entry name" value="LETM1_RBD"/>
    <property type="match status" value="1"/>
</dbReference>
<dbReference type="PANTHER" id="PTHR14009">
    <property type="entry name" value="LEUCINE ZIPPER-EF-HAND CONTAINING TRANSMEMBRANE PROTEIN"/>
    <property type="match status" value="1"/>
</dbReference>
<evidence type="ECO:0000313" key="11">
    <source>
        <dbReference type="Proteomes" id="UP001209540"/>
    </source>
</evidence>
<evidence type="ECO:0000256" key="1">
    <source>
        <dbReference type="ARBA" id="ARBA00004434"/>
    </source>
</evidence>
<dbReference type="GO" id="GO:0043022">
    <property type="term" value="F:ribosome binding"/>
    <property type="evidence" value="ECO:0007669"/>
    <property type="project" value="InterPro"/>
</dbReference>
<accession>A0AAD5KAW0</accession>
<keyword evidence="11" id="KW-1185">Reference proteome</keyword>
<dbReference type="PANTHER" id="PTHR14009:SF1">
    <property type="entry name" value="MITOCHONDRIAL PROTON_CALCIUM EXCHANGER PROTEIN"/>
    <property type="match status" value="1"/>
</dbReference>
<dbReference type="PROSITE" id="PS51758">
    <property type="entry name" value="LETM1_RBD"/>
    <property type="match status" value="1"/>
</dbReference>
<organism evidence="10 11">
    <name type="scientific">Phascolomyces articulosus</name>
    <dbReference type="NCBI Taxonomy" id="60185"/>
    <lineage>
        <taxon>Eukaryota</taxon>
        <taxon>Fungi</taxon>
        <taxon>Fungi incertae sedis</taxon>
        <taxon>Mucoromycota</taxon>
        <taxon>Mucoromycotina</taxon>
        <taxon>Mucoromycetes</taxon>
        <taxon>Mucorales</taxon>
        <taxon>Lichtheimiaceae</taxon>
        <taxon>Phascolomyces</taxon>
    </lineage>
</organism>
<dbReference type="InterPro" id="IPR044202">
    <property type="entry name" value="LETM1/MDM38-like"/>
</dbReference>
<keyword evidence="3" id="KW-0999">Mitochondrion inner membrane</keyword>